<dbReference type="SUPFAM" id="SSF52540">
    <property type="entry name" value="P-loop containing nucleoside triphosphate hydrolases"/>
    <property type="match status" value="1"/>
</dbReference>
<name>A0ABS2MHK8_9FIRM</name>
<dbReference type="PANTHER" id="PTHR21089">
    <property type="entry name" value="SHIKIMATE DEHYDROGENASE"/>
    <property type="match status" value="1"/>
</dbReference>
<evidence type="ECO:0000259" key="4">
    <source>
        <dbReference type="PROSITE" id="PS51168"/>
    </source>
</evidence>
<comment type="similarity">
    <text evidence="3">Belongs to the shikimate kinase family.</text>
</comment>
<feature type="binding site" evidence="3">
    <location>
        <position position="371"/>
    </location>
    <ligand>
        <name>substrate</name>
    </ligand>
</feature>
<feature type="binding site" evidence="3">
    <location>
        <position position="353"/>
    </location>
    <ligand>
        <name>Mg(2+)</name>
        <dbReference type="ChEBI" id="CHEBI:18420"/>
    </ligand>
</feature>
<comment type="pathway">
    <text evidence="1">Metabolic intermediate biosynthesis; chorismate biosynthesis; chorismate from D-erythrose 4-phosphate and phosphoenolpyruvate: step 4/7.</text>
</comment>
<dbReference type="CDD" id="cd01065">
    <property type="entry name" value="NAD_bind_Shikimate_DH"/>
    <property type="match status" value="1"/>
</dbReference>
<keyword evidence="5" id="KW-0560">Oxidoreductase</keyword>
<dbReference type="InterPro" id="IPR036979">
    <property type="entry name" value="CM_dom_sf"/>
</dbReference>
<keyword evidence="3" id="KW-0479">Metal-binding</keyword>
<dbReference type="SUPFAM" id="SSF48600">
    <property type="entry name" value="Chorismate mutase II"/>
    <property type="match status" value="1"/>
</dbReference>
<keyword evidence="3" id="KW-0547">Nucleotide-binding</keyword>
<dbReference type="Gene3D" id="3.40.50.10860">
    <property type="entry name" value="Leucine Dehydrogenase, chain A, domain 1"/>
    <property type="match status" value="1"/>
</dbReference>
<comment type="subcellular location">
    <subcellularLocation>
        <location evidence="3">Cytoplasm</location>
    </subcellularLocation>
</comment>
<keyword evidence="3" id="KW-0460">Magnesium</keyword>
<dbReference type="Proteomes" id="UP000720595">
    <property type="component" value="Unassembled WGS sequence"/>
</dbReference>
<dbReference type="EMBL" id="JAFBDH010000001">
    <property type="protein sequence ID" value="MBM7549513.1"/>
    <property type="molecule type" value="Genomic_DNA"/>
</dbReference>
<organism evidence="5 6">
    <name type="scientific">Peptoniphilus gorbachii</name>
    <dbReference type="NCBI Taxonomy" id="411567"/>
    <lineage>
        <taxon>Bacteria</taxon>
        <taxon>Bacillati</taxon>
        <taxon>Bacillota</taxon>
        <taxon>Tissierellia</taxon>
        <taxon>Tissierellales</taxon>
        <taxon>Peptoniphilaceae</taxon>
        <taxon>Peptoniphilus</taxon>
    </lineage>
</organism>
<keyword evidence="3" id="KW-0963">Cytoplasm</keyword>
<dbReference type="PANTHER" id="PTHR21089:SF1">
    <property type="entry name" value="BIFUNCTIONAL 3-DEHYDROQUINATE DEHYDRATASE_SHIKIMATE DEHYDROGENASE, CHLOROPLASTIC"/>
    <property type="match status" value="1"/>
</dbReference>
<comment type="cofactor">
    <cofactor evidence="3">
        <name>Mg(2+)</name>
        <dbReference type="ChEBI" id="CHEBI:18420"/>
    </cofactor>
    <text evidence="3">Binds 1 Mg(2+) ion per subunit.</text>
</comment>
<comment type="pathway">
    <text evidence="3">Metabolic intermediate biosynthesis; chorismate biosynthesis; chorismate from D-erythrose 4-phosphate and phosphoenolpyruvate: step 5/7.</text>
</comment>
<dbReference type="Pfam" id="PF01202">
    <property type="entry name" value="SKI"/>
    <property type="match status" value="1"/>
</dbReference>
<feature type="domain" description="Chorismate mutase" evidence="4">
    <location>
        <begin position="1"/>
        <end position="87"/>
    </location>
</feature>
<comment type="caution">
    <text evidence="5">The sequence shown here is derived from an EMBL/GenBank/DDBJ whole genome shotgun (WGS) entry which is preliminary data.</text>
</comment>
<feature type="binding site" evidence="3">
    <location>
        <begin position="349"/>
        <end position="354"/>
    </location>
    <ligand>
        <name>ATP</name>
        <dbReference type="ChEBI" id="CHEBI:30616"/>
    </ligand>
</feature>
<sequence length="502" mass="57530">MKNLDESRKILDEIDSKIVHLLERRMKISKEVGIIKANSNLNTEDSSREGEIIKNLENKIAPEFKDAIKPIYGEIFRESKKIISKVKDENFKYGLIGQSLSHSKSKEIHELFGKYAYNLKNLKESEVEDFFKKKNFRGINVTIPYKELSIKYLDQVDLAAKEIGAVNTIINRNGILKGYNTDYLGFDYSLKYFDIDLKDKKILILGSGGASKMVQKLAADKGAKSVVVISRSGENNYDNLDKFKDFDIIINASPVGMFPNNMDCKVDIKIFKNLESAIDLIYNPLKTKLILDGEKLGIKTMNGLLMLVAQAFFAAELFLDEKLDESLIEKIYFKIKIDMDNIAFVGMPSCGKTTMARLLSEKLKREYFDTDKLIEEREGNIPEIFDKKGEKYFRDLETRVLEDVSKKTGVIIATGGGTPLKEINRDLILQNSLVIYLDRDIKHLETEGRPLSKDLETLEKMYGERNKIYQEISHIKIKVIEDEEKTLEKILEEIKNYENSSN</sequence>
<dbReference type="HAMAP" id="MF_00109">
    <property type="entry name" value="Shikimate_kinase"/>
    <property type="match status" value="1"/>
</dbReference>
<dbReference type="GO" id="GO:0004764">
    <property type="term" value="F:shikimate 3-dehydrogenase (NADP+) activity"/>
    <property type="evidence" value="ECO:0007669"/>
    <property type="project" value="UniProtKB-EC"/>
</dbReference>
<dbReference type="InterPro" id="IPR002701">
    <property type="entry name" value="CM_II_prokaryot"/>
</dbReference>
<keyword evidence="3" id="KW-0808">Transferase</keyword>
<keyword evidence="6" id="KW-1185">Reference proteome</keyword>
<keyword evidence="3" id="KW-0067">ATP-binding</keyword>
<dbReference type="InterPro" id="IPR013708">
    <property type="entry name" value="Shikimate_DH-bd_N"/>
</dbReference>
<evidence type="ECO:0000256" key="2">
    <source>
        <dbReference type="ARBA" id="ARBA00023141"/>
    </source>
</evidence>
<dbReference type="PROSITE" id="PS51168">
    <property type="entry name" value="CHORISMATE_MUT_2"/>
    <property type="match status" value="1"/>
</dbReference>
<comment type="subunit">
    <text evidence="3">Monomer.</text>
</comment>
<dbReference type="EC" id="2.7.1.71" evidence="3"/>
<evidence type="ECO:0000256" key="3">
    <source>
        <dbReference type="HAMAP-Rule" id="MF_00109"/>
    </source>
</evidence>
<dbReference type="SMART" id="SM00830">
    <property type="entry name" value="CM_2"/>
    <property type="match status" value="1"/>
</dbReference>
<evidence type="ECO:0000313" key="6">
    <source>
        <dbReference type="Proteomes" id="UP000720595"/>
    </source>
</evidence>
<dbReference type="InterPro" id="IPR046346">
    <property type="entry name" value="Aminoacid_DH-like_N_sf"/>
</dbReference>
<comment type="function">
    <text evidence="3">Catalyzes the specific phosphorylation of the 3-hydroxyl group of shikimic acid using ATP as a cosubstrate.</text>
</comment>
<keyword evidence="2 3" id="KW-0057">Aromatic amino acid biosynthesis</keyword>
<evidence type="ECO:0000313" key="5">
    <source>
        <dbReference type="EMBL" id="MBM7549513.1"/>
    </source>
</evidence>
<feature type="binding site" evidence="3">
    <location>
        <position position="449"/>
    </location>
    <ligand>
        <name>ATP</name>
        <dbReference type="ChEBI" id="CHEBI:30616"/>
    </ligand>
</feature>
<dbReference type="Pfam" id="PF01817">
    <property type="entry name" value="CM_2"/>
    <property type="match status" value="1"/>
</dbReference>
<dbReference type="InterPro" id="IPR027417">
    <property type="entry name" value="P-loop_NTPase"/>
</dbReference>
<dbReference type="Gene3D" id="1.20.59.10">
    <property type="entry name" value="Chorismate mutase"/>
    <property type="match status" value="1"/>
</dbReference>
<dbReference type="InterPro" id="IPR022893">
    <property type="entry name" value="Shikimate_DH_fam"/>
</dbReference>
<dbReference type="InterPro" id="IPR036291">
    <property type="entry name" value="NAD(P)-bd_dom_sf"/>
</dbReference>
<dbReference type="Gene3D" id="3.40.50.720">
    <property type="entry name" value="NAD(P)-binding Rossmann-like Domain"/>
    <property type="match status" value="1"/>
</dbReference>
<dbReference type="SUPFAM" id="SSF51735">
    <property type="entry name" value="NAD(P)-binding Rossmann-fold domains"/>
    <property type="match status" value="1"/>
</dbReference>
<protein>
    <recommendedName>
        <fullName evidence="3">Shikimate kinase</fullName>
        <shortName evidence="3">SK</shortName>
        <ecNumber evidence="3">2.7.1.71</ecNumber>
    </recommendedName>
</protein>
<dbReference type="InterPro" id="IPR031322">
    <property type="entry name" value="Shikimate/glucono_kinase"/>
</dbReference>
<dbReference type="InterPro" id="IPR000623">
    <property type="entry name" value="Shikimate_kinase/TSH1"/>
</dbReference>
<feature type="binding site" evidence="3">
    <location>
        <position position="465"/>
    </location>
    <ligand>
        <name>substrate</name>
    </ligand>
</feature>
<keyword evidence="3" id="KW-0028">Amino-acid biosynthesis</keyword>
<dbReference type="InterPro" id="IPR036263">
    <property type="entry name" value="Chorismate_II_sf"/>
</dbReference>
<comment type="caution">
    <text evidence="3">Lacks conserved residue(s) required for the propagation of feature annotation.</text>
</comment>
<dbReference type="SUPFAM" id="SSF53223">
    <property type="entry name" value="Aminoacid dehydrogenase-like, N-terminal domain"/>
    <property type="match status" value="1"/>
</dbReference>
<feature type="binding site" evidence="3">
    <location>
        <position position="394"/>
    </location>
    <ligand>
        <name>substrate</name>
    </ligand>
</feature>
<dbReference type="Pfam" id="PF08501">
    <property type="entry name" value="Shikimate_dh_N"/>
    <property type="match status" value="1"/>
</dbReference>
<gene>
    <name evidence="3" type="primary">aroK</name>
    <name evidence="5" type="ORF">JOD41_000228</name>
</gene>
<feature type="binding site" evidence="3">
    <location>
        <position position="416"/>
    </location>
    <ligand>
        <name>substrate</name>
    </ligand>
</feature>
<evidence type="ECO:0000256" key="1">
    <source>
        <dbReference type="ARBA" id="ARBA00004871"/>
    </source>
</evidence>
<dbReference type="PRINTS" id="PR01100">
    <property type="entry name" value="SHIKIMTKNASE"/>
</dbReference>
<proteinExistence type="inferred from homology"/>
<dbReference type="Gene3D" id="3.40.50.300">
    <property type="entry name" value="P-loop containing nucleotide triphosphate hydrolases"/>
    <property type="match status" value="1"/>
</dbReference>
<dbReference type="CDD" id="cd00464">
    <property type="entry name" value="SK"/>
    <property type="match status" value="1"/>
</dbReference>
<comment type="catalytic activity">
    <reaction evidence="3">
        <text>shikimate + ATP = 3-phosphoshikimate + ADP + H(+)</text>
        <dbReference type="Rhea" id="RHEA:13121"/>
        <dbReference type="ChEBI" id="CHEBI:15378"/>
        <dbReference type="ChEBI" id="CHEBI:30616"/>
        <dbReference type="ChEBI" id="CHEBI:36208"/>
        <dbReference type="ChEBI" id="CHEBI:145989"/>
        <dbReference type="ChEBI" id="CHEBI:456216"/>
        <dbReference type="EC" id="2.7.1.71"/>
    </reaction>
</comment>
<accession>A0ABS2MHK8</accession>
<reference evidence="5 6" key="1">
    <citation type="submission" date="2021-01" db="EMBL/GenBank/DDBJ databases">
        <title>Genomic Encyclopedia of Type Strains, Phase IV (KMG-IV): sequencing the most valuable type-strain genomes for metagenomic binning, comparative biology and taxonomic classification.</title>
        <authorList>
            <person name="Goeker M."/>
        </authorList>
    </citation>
    <scope>NUCLEOTIDE SEQUENCE [LARGE SCALE GENOMIC DNA]</scope>
    <source>
        <strain evidence="5 6">DSM 21461</strain>
    </source>
</reference>
<keyword evidence="3" id="KW-0418">Kinase</keyword>
<dbReference type="RefSeq" id="WP_205051240.1">
    <property type="nucleotide sequence ID" value="NZ_JAFBDH010000001.1"/>
</dbReference>